<dbReference type="EC" id="2.1.1.-" evidence="2"/>
<dbReference type="Pfam" id="PF05711">
    <property type="entry name" value="TylF"/>
    <property type="match status" value="1"/>
</dbReference>
<accession>A0AA90PMF0</accession>
<reference evidence="2 4" key="1">
    <citation type="submission" date="2023-07" db="EMBL/GenBank/DDBJ databases">
        <title>Unpublished Manusciprt.</title>
        <authorList>
            <person name="Aydin F."/>
            <person name="Tarhane S."/>
            <person name="Saticioglu I.B."/>
            <person name="Karakaya E."/>
            <person name="Abay S."/>
            <person name="Guran O."/>
            <person name="Bozkurt E."/>
            <person name="Uzum N."/>
            <person name="Olgun K."/>
            <person name="Jablonski D."/>
        </authorList>
    </citation>
    <scope>NUCLEOTIDE SEQUENCE</scope>
    <source>
        <strain evidence="4">faydin-H75</strain>
        <strain evidence="2">Faydin-H76</strain>
    </source>
</reference>
<comment type="caution">
    <text evidence="2">The sequence shown here is derived from an EMBL/GenBank/DDBJ whole genome shotgun (WGS) entry which is preliminary data.</text>
</comment>
<proteinExistence type="predicted"/>
<reference evidence="1" key="2">
    <citation type="submission" date="2023-07" db="EMBL/GenBank/DDBJ databases">
        <authorList>
            <person name="Aydin F."/>
            <person name="Tarhane S."/>
            <person name="Saticioglu I.B."/>
            <person name="Karakaya E."/>
            <person name="Abay S."/>
            <person name="Guran O."/>
            <person name="Bozkurt E."/>
            <person name="Uzum N."/>
            <person name="Olgun K."/>
            <person name="Jablonski D."/>
        </authorList>
    </citation>
    <scope>NUCLEOTIDE SEQUENCE</scope>
    <source>
        <strain evidence="1">Faydin-H75</strain>
    </source>
</reference>
<dbReference type="AlphaFoldDB" id="A0AA90PMF0"/>
<protein>
    <submittedName>
        <fullName evidence="2">TylF/MycF/NovP-related O-methyltransferase</fullName>
        <ecNumber evidence="2">2.1.1.-</ecNumber>
    </submittedName>
</protein>
<dbReference type="GO" id="GO:0032259">
    <property type="term" value="P:methylation"/>
    <property type="evidence" value="ECO:0007669"/>
    <property type="project" value="UniProtKB-KW"/>
</dbReference>
<dbReference type="InterPro" id="IPR008884">
    <property type="entry name" value="TylF_MeTrfase"/>
</dbReference>
<name>A0AA90PMF0_9HELI</name>
<evidence type="ECO:0000313" key="1">
    <source>
        <dbReference type="EMBL" id="MDO7253868.1"/>
    </source>
</evidence>
<dbReference type="PANTHER" id="PTHR40036">
    <property type="entry name" value="MACROCIN O-METHYLTRANSFERASE"/>
    <property type="match status" value="1"/>
</dbReference>
<dbReference type="EMBL" id="JAUPEV010000016">
    <property type="protein sequence ID" value="MDO7253868.1"/>
    <property type="molecule type" value="Genomic_DNA"/>
</dbReference>
<sequence>MGGGAYEIKPPKEILKYEFDTVVLGTFTGLDELKDQLLEMGILEEKIDSTYIESSVRARIAFLEDFAGVALEKNLPGNVAELGVYRGDFARHINANFPNKKLYLFDTFEGFSEKDIALEGNFSSSQNKHFSNTNIELVLEKMPYRENCIIKKGWFPQSAKDVMDNFCFVNLDADLYMPILEGLNFFYPKMVKGGVILIHEYFSKGYKGVKKAYEDFSADKNIISLPIGDNLSLAIIKT</sequence>
<dbReference type="Gene3D" id="3.40.50.150">
    <property type="entry name" value="Vaccinia Virus protein VP39"/>
    <property type="match status" value="1"/>
</dbReference>
<evidence type="ECO:0000313" key="2">
    <source>
        <dbReference type="EMBL" id="MDP2539814.1"/>
    </source>
</evidence>
<reference evidence="1 3" key="3">
    <citation type="journal article" date="2024" name="Syst. Appl. Microbiol.">
        <title>Helicobacter cappadocius sp. nov., from lizards: The first psychrotrophic Helicobacter species.</title>
        <authorList>
            <person name="Aydin F."/>
            <person name="Tarhane S."/>
            <person name="Karakaya E."/>
            <person name="Abay S."/>
            <person name="Kayman T."/>
            <person name="Guran O."/>
            <person name="Bozkurt E."/>
            <person name="Uzum N."/>
            <person name="Avci A."/>
            <person name="Olgun K."/>
            <person name="Jablonski D."/>
            <person name="Guran C."/>
            <person name="Burcin Saticioglu I."/>
        </authorList>
    </citation>
    <scope>NUCLEOTIDE SEQUENCE [LARGE SCALE GENOMIC DNA]</scope>
    <source>
        <strain evidence="1">Faydin-H75</strain>
        <strain evidence="3">faydin-H76</strain>
    </source>
</reference>
<dbReference type="PANTHER" id="PTHR40036:SF1">
    <property type="entry name" value="MACROCIN O-METHYLTRANSFERASE"/>
    <property type="match status" value="1"/>
</dbReference>
<dbReference type="SUPFAM" id="SSF53335">
    <property type="entry name" value="S-adenosyl-L-methionine-dependent methyltransferases"/>
    <property type="match status" value="1"/>
</dbReference>
<evidence type="ECO:0000313" key="4">
    <source>
        <dbReference type="Proteomes" id="UP001240777"/>
    </source>
</evidence>
<dbReference type="RefSeq" id="WP_305517706.1">
    <property type="nucleotide sequence ID" value="NZ_JAUPEV010000016.1"/>
</dbReference>
<organism evidence="2 3">
    <name type="scientific">Helicobacter cappadocius</name>
    <dbReference type="NCBI Taxonomy" id="3063998"/>
    <lineage>
        <taxon>Bacteria</taxon>
        <taxon>Pseudomonadati</taxon>
        <taxon>Campylobacterota</taxon>
        <taxon>Epsilonproteobacteria</taxon>
        <taxon>Campylobacterales</taxon>
        <taxon>Helicobacteraceae</taxon>
        <taxon>Helicobacter</taxon>
    </lineage>
</organism>
<keyword evidence="2" id="KW-0489">Methyltransferase</keyword>
<gene>
    <name evidence="1" type="ORF">Q5I04_08125</name>
    <name evidence="2" type="ORF">Q5I06_08515</name>
</gene>
<dbReference type="Proteomes" id="UP001240777">
    <property type="component" value="Unassembled WGS sequence"/>
</dbReference>
<dbReference type="GO" id="GO:0008168">
    <property type="term" value="F:methyltransferase activity"/>
    <property type="evidence" value="ECO:0007669"/>
    <property type="project" value="UniProtKB-KW"/>
</dbReference>
<keyword evidence="4" id="KW-1185">Reference proteome</keyword>
<dbReference type="InterPro" id="IPR029063">
    <property type="entry name" value="SAM-dependent_MTases_sf"/>
</dbReference>
<keyword evidence="2" id="KW-0808">Transferase</keyword>
<dbReference type="EMBL" id="JAUYZK010000018">
    <property type="protein sequence ID" value="MDP2539814.1"/>
    <property type="molecule type" value="Genomic_DNA"/>
</dbReference>
<dbReference type="Proteomes" id="UP001177258">
    <property type="component" value="Unassembled WGS sequence"/>
</dbReference>
<evidence type="ECO:0000313" key="3">
    <source>
        <dbReference type="Proteomes" id="UP001177258"/>
    </source>
</evidence>